<feature type="region of interest" description="Disordered" evidence="2">
    <location>
        <begin position="1"/>
        <end position="25"/>
    </location>
</feature>
<reference evidence="4" key="1">
    <citation type="submission" date="2023-06" db="EMBL/GenBank/DDBJ databases">
        <title>Cytophagales bacterium Strain LB-30, isolated from soil.</title>
        <authorList>
            <person name="Liu B."/>
        </authorList>
    </citation>
    <scope>NUCLEOTIDE SEQUENCE</scope>
    <source>
        <strain evidence="4">LB-30</strain>
    </source>
</reference>
<dbReference type="PANTHER" id="PTHR11014:SF169">
    <property type="entry name" value="CLAN MH, FAMILY M20, PEPTIDASE T-LIKE METALLOPEPTIDASE"/>
    <property type="match status" value="1"/>
</dbReference>
<dbReference type="RefSeq" id="WP_320004622.1">
    <property type="nucleotide sequence ID" value="NZ_JAUHJS010000005.1"/>
</dbReference>
<organism evidence="4 5">
    <name type="scientific">Shiella aurantiaca</name>
    <dbReference type="NCBI Taxonomy" id="3058365"/>
    <lineage>
        <taxon>Bacteria</taxon>
        <taxon>Pseudomonadati</taxon>
        <taxon>Bacteroidota</taxon>
        <taxon>Cytophagia</taxon>
        <taxon>Cytophagales</taxon>
        <taxon>Shiellaceae</taxon>
        <taxon>Shiella</taxon>
    </lineage>
</organism>
<evidence type="ECO:0000256" key="2">
    <source>
        <dbReference type="SAM" id="MobiDB-lite"/>
    </source>
</evidence>
<sequence length="380" mass="41789">MSTTTHLAAFRKELHQHPEVSGQERETAQRIIHFLEKLNPQELITSLGGTGVLATFGGKEAEPEILLRCELDALPIQEINTFAHASQSRGVSHKCGHDGHMAVLCGVAEWLSQQKNLHGKVHLLFQPAEENGEGAKAVLADSRFQLSPDWVFAFHNLPGYPLGQVVYREGTFTAAVNSLIFRFTGKTSHAAEPEHGINPAFAIAEILQKLDSLSLNDPSNVDMRVISVVHVSVGEEAYGISAGAGELHLTLRCWDDERLRKLENDVKALVHEVAKAQKNQVETSETQTFFANTNDAQAAQLVEKACVEKALDSYKRPYPFKWGEDFGLFTNQFRGCMFGIGAGEDCPALHNPDYDFPDAIIPVGVQAFTGIIQTLQKAHV</sequence>
<feature type="compositionally biased region" description="Basic and acidic residues" evidence="2">
    <location>
        <begin position="10"/>
        <end position="25"/>
    </location>
</feature>
<dbReference type="Pfam" id="PF01546">
    <property type="entry name" value="Peptidase_M20"/>
    <property type="match status" value="1"/>
</dbReference>
<dbReference type="Proteomes" id="UP001168552">
    <property type="component" value="Unassembled WGS sequence"/>
</dbReference>
<evidence type="ECO:0000313" key="5">
    <source>
        <dbReference type="Proteomes" id="UP001168552"/>
    </source>
</evidence>
<dbReference type="InterPro" id="IPR017439">
    <property type="entry name" value="Amidohydrolase"/>
</dbReference>
<dbReference type="SUPFAM" id="SSF55031">
    <property type="entry name" value="Bacterial exopeptidase dimerisation domain"/>
    <property type="match status" value="1"/>
</dbReference>
<dbReference type="PIRSF" id="PIRSF005962">
    <property type="entry name" value="Pept_M20D_amidohydro"/>
    <property type="match status" value="1"/>
</dbReference>
<proteinExistence type="predicted"/>
<dbReference type="PANTHER" id="PTHR11014">
    <property type="entry name" value="PEPTIDASE M20 FAMILY MEMBER"/>
    <property type="match status" value="1"/>
</dbReference>
<protein>
    <submittedName>
        <fullName evidence="4">Amidohydrolase</fullName>
    </submittedName>
</protein>
<dbReference type="Pfam" id="PF07687">
    <property type="entry name" value="M20_dimer"/>
    <property type="match status" value="1"/>
</dbReference>
<dbReference type="EMBL" id="JAUHJS010000005">
    <property type="protein sequence ID" value="MDN4166088.1"/>
    <property type="molecule type" value="Genomic_DNA"/>
</dbReference>
<name>A0ABT8F6S6_9BACT</name>
<dbReference type="NCBIfam" id="TIGR01891">
    <property type="entry name" value="amidohydrolases"/>
    <property type="match status" value="1"/>
</dbReference>
<dbReference type="SUPFAM" id="SSF53187">
    <property type="entry name" value="Zn-dependent exopeptidases"/>
    <property type="match status" value="1"/>
</dbReference>
<dbReference type="InterPro" id="IPR002933">
    <property type="entry name" value="Peptidase_M20"/>
</dbReference>
<keyword evidence="5" id="KW-1185">Reference proteome</keyword>
<comment type="caution">
    <text evidence="4">The sequence shown here is derived from an EMBL/GenBank/DDBJ whole genome shotgun (WGS) entry which is preliminary data.</text>
</comment>
<dbReference type="InterPro" id="IPR036264">
    <property type="entry name" value="Bact_exopeptidase_dim_dom"/>
</dbReference>
<dbReference type="InterPro" id="IPR011650">
    <property type="entry name" value="Peptidase_M20_dimer"/>
</dbReference>
<dbReference type="Gene3D" id="3.40.630.10">
    <property type="entry name" value="Zn peptidases"/>
    <property type="match status" value="1"/>
</dbReference>
<accession>A0ABT8F6S6</accession>
<evidence type="ECO:0000259" key="3">
    <source>
        <dbReference type="Pfam" id="PF07687"/>
    </source>
</evidence>
<keyword evidence="1" id="KW-0378">Hydrolase</keyword>
<evidence type="ECO:0000256" key="1">
    <source>
        <dbReference type="ARBA" id="ARBA00022801"/>
    </source>
</evidence>
<feature type="domain" description="Peptidase M20 dimerisation" evidence="3">
    <location>
        <begin position="181"/>
        <end position="275"/>
    </location>
</feature>
<dbReference type="Gene3D" id="3.30.70.360">
    <property type="match status" value="1"/>
</dbReference>
<evidence type="ECO:0000313" key="4">
    <source>
        <dbReference type="EMBL" id="MDN4166088.1"/>
    </source>
</evidence>
<gene>
    <name evidence="4" type="ORF">QWY31_11280</name>
</gene>